<evidence type="ECO:0000256" key="2">
    <source>
        <dbReference type="ARBA" id="ARBA00009347"/>
    </source>
</evidence>
<dbReference type="RefSeq" id="WP_081617669.1">
    <property type="nucleotide sequence ID" value="NZ_AQUL01000001.1"/>
</dbReference>
<keyword evidence="8" id="KW-1185">Reference proteome</keyword>
<dbReference type="PATRIC" id="fig|1068978.7.peg.1258"/>
<sequence length="369" mass="38967">MPGAYFDLGLSPVQQAMRAELHAIARTDLRGRAAEAERAGLDLPALVRQLDKVGLAPAALFERGIDDPHTLLVAVEELAYGDAGIAWAAVSAFQVATIVCACGTDAQRQAAGAAFTGNEAATASLLVYEDFGRQPSEFETKVTWAGDGWTVTGRKGSVAYPADADVSLLVGRDGDEPAAFCFAGARTGLAGDREAGKIGLDATPSGPVFIQEAAFDADERLSSGLALHRAIGQARLLVAAASVGLARAALEYCAAYAVQRTTWGSPLAQHQGVSFPLIELSTELEEVRLLSWDAAASLAWLDEVAEIERHVTRAVNRASALALRASRDGVQLIGVRGITRELPVERWYRHAAALGAVDFDLLEMPFGLS</sequence>
<name>A0A076MQR0_AMYME</name>
<comment type="similarity">
    <text evidence="2">Belongs to the acyl-CoA dehydrogenase family.</text>
</comment>
<dbReference type="SUPFAM" id="SSF56645">
    <property type="entry name" value="Acyl-CoA dehydrogenase NM domain-like"/>
    <property type="match status" value="1"/>
</dbReference>
<protein>
    <submittedName>
        <fullName evidence="7">Acyl-CoA dehydrogenase domain-containing protein</fullName>
    </submittedName>
</protein>
<feature type="domain" description="Acyl-CoA dehydrogenase/oxidase N-terminal" evidence="6">
    <location>
        <begin position="13"/>
        <end position="110"/>
    </location>
</feature>
<proteinExistence type="inferred from homology"/>
<dbReference type="SUPFAM" id="SSF47203">
    <property type="entry name" value="Acyl-CoA dehydrogenase C-terminal domain-like"/>
    <property type="match status" value="1"/>
</dbReference>
<dbReference type="Gene3D" id="1.10.540.10">
    <property type="entry name" value="Acyl-CoA dehydrogenase/oxidase, N-terminal domain"/>
    <property type="match status" value="1"/>
</dbReference>
<dbReference type="GO" id="GO:0050660">
    <property type="term" value="F:flavin adenine dinucleotide binding"/>
    <property type="evidence" value="ECO:0007669"/>
    <property type="project" value="InterPro"/>
</dbReference>
<dbReference type="GO" id="GO:0046359">
    <property type="term" value="P:butyrate catabolic process"/>
    <property type="evidence" value="ECO:0007669"/>
    <property type="project" value="TreeGrafter"/>
</dbReference>
<dbReference type="STRING" id="1068978.AMETH_1194"/>
<accession>A0A076MQR0</accession>
<dbReference type="PANTHER" id="PTHR43884:SF12">
    <property type="entry name" value="ISOVALERYL-COA DEHYDROGENASE, MITOCHONDRIAL-RELATED"/>
    <property type="match status" value="1"/>
</dbReference>
<dbReference type="AlphaFoldDB" id="A0A076MQR0"/>
<evidence type="ECO:0000256" key="1">
    <source>
        <dbReference type="ARBA" id="ARBA00001974"/>
    </source>
</evidence>
<dbReference type="HOGENOM" id="CLU_018204_3_5_11"/>
<organism evidence="7 8">
    <name type="scientific">Amycolatopsis methanolica 239</name>
    <dbReference type="NCBI Taxonomy" id="1068978"/>
    <lineage>
        <taxon>Bacteria</taxon>
        <taxon>Bacillati</taxon>
        <taxon>Actinomycetota</taxon>
        <taxon>Actinomycetes</taxon>
        <taxon>Pseudonocardiales</taxon>
        <taxon>Pseudonocardiaceae</taxon>
        <taxon>Amycolatopsis</taxon>
        <taxon>Amycolatopsis methanolica group</taxon>
    </lineage>
</organism>
<dbReference type="InterPro" id="IPR046373">
    <property type="entry name" value="Acyl-CoA_Oxase/DH_mid-dom_sf"/>
</dbReference>
<dbReference type="GO" id="GO:0003995">
    <property type="term" value="F:acyl-CoA dehydrogenase activity"/>
    <property type="evidence" value="ECO:0007669"/>
    <property type="project" value="TreeGrafter"/>
</dbReference>
<dbReference type="Pfam" id="PF02771">
    <property type="entry name" value="Acyl-CoA_dh_N"/>
    <property type="match status" value="1"/>
</dbReference>
<comment type="cofactor">
    <cofactor evidence="1">
        <name>FAD</name>
        <dbReference type="ChEBI" id="CHEBI:57692"/>
    </cofactor>
</comment>
<dbReference type="InterPro" id="IPR037069">
    <property type="entry name" value="AcylCoA_DH/ox_N_sf"/>
</dbReference>
<gene>
    <name evidence="7" type="ORF">AMETH_1194</name>
</gene>
<keyword evidence="4" id="KW-0274">FAD</keyword>
<dbReference type="Gene3D" id="1.20.140.10">
    <property type="entry name" value="Butyryl-CoA Dehydrogenase, subunit A, domain 3"/>
    <property type="match status" value="1"/>
</dbReference>
<evidence type="ECO:0000313" key="8">
    <source>
        <dbReference type="Proteomes" id="UP000062973"/>
    </source>
</evidence>
<dbReference type="Pfam" id="PF00441">
    <property type="entry name" value="Acyl-CoA_dh_1"/>
    <property type="match status" value="1"/>
</dbReference>
<evidence type="ECO:0000259" key="6">
    <source>
        <dbReference type="Pfam" id="PF02771"/>
    </source>
</evidence>
<evidence type="ECO:0000313" key="7">
    <source>
        <dbReference type="EMBL" id="AIJ21286.1"/>
    </source>
</evidence>
<dbReference type="Gene3D" id="2.40.110.10">
    <property type="entry name" value="Butyryl-CoA Dehydrogenase, subunit A, domain 2"/>
    <property type="match status" value="1"/>
</dbReference>
<keyword evidence="3" id="KW-0285">Flavoprotein</keyword>
<dbReference type="InterPro" id="IPR009100">
    <property type="entry name" value="AcylCoA_DH/oxidase_NM_dom_sf"/>
</dbReference>
<dbReference type="OrthoDB" id="142556at2"/>
<reference evidence="7 8" key="1">
    <citation type="submission" date="2014-07" db="EMBL/GenBank/DDBJ databases">
        <title>Whole Genome Sequence of the Amycolatopsis methanolica 239.</title>
        <authorList>
            <person name="Tang B."/>
        </authorList>
    </citation>
    <scope>NUCLEOTIDE SEQUENCE [LARGE SCALE GENOMIC DNA]</scope>
    <source>
        <strain evidence="7 8">239</strain>
    </source>
</reference>
<dbReference type="KEGG" id="amq:AMETH_1194"/>
<dbReference type="InterPro" id="IPR009075">
    <property type="entry name" value="AcylCo_DH/oxidase_C"/>
</dbReference>
<evidence type="ECO:0000256" key="4">
    <source>
        <dbReference type="ARBA" id="ARBA00022827"/>
    </source>
</evidence>
<evidence type="ECO:0000259" key="5">
    <source>
        <dbReference type="Pfam" id="PF00441"/>
    </source>
</evidence>
<dbReference type="eggNOG" id="COG1960">
    <property type="taxonomic scope" value="Bacteria"/>
</dbReference>
<feature type="domain" description="Acyl-CoA dehydrogenase/oxidase C-terminal" evidence="5">
    <location>
        <begin position="229"/>
        <end position="353"/>
    </location>
</feature>
<evidence type="ECO:0000256" key="3">
    <source>
        <dbReference type="ARBA" id="ARBA00022630"/>
    </source>
</evidence>
<dbReference type="InterPro" id="IPR013786">
    <property type="entry name" value="AcylCoA_DH/ox_N"/>
</dbReference>
<dbReference type="Proteomes" id="UP000062973">
    <property type="component" value="Chromosome"/>
</dbReference>
<dbReference type="PANTHER" id="PTHR43884">
    <property type="entry name" value="ACYL-COA DEHYDROGENASE"/>
    <property type="match status" value="1"/>
</dbReference>
<dbReference type="InterPro" id="IPR036250">
    <property type="entry name" value="AcylCo_DH-like_C"/>
</dbReference>
<dbReference type="GO" id="GO:0033539">
    <property type="term" value="P:fatty acid beta-oxidation using acyl-CoA dehydrogenase"/>
    <property type="evidence" value="ECO:0007669"/>
    <property type="project" value="TreeGrafter"/>
</dbReference>
<dbReference type="EMBL" id="CP009110">
    <property type="protein sequence ID" value="AIJ21286.1"/>
    <property type="molecule type" value="Genomic_DNA"/>
</dbReference>